<gene>
    <name evidence="2" type="ORF">DRB17_01465</name>
</gene>
<evidence type="ECO:0000313" key="3">
    <source>
        <dbReference type="Proteomes" id="UP000253941"/>
    </source>
</evidence>
<dbReference type="RefSeq" id="WP_114580375.1">
    <property type="nucleotide sequence ID" value="NZ_QPMH01000001.1"/>
</dbReference>
<keyword evidence="3" id="KW-1185">Reference proteome</keyword>
<dbReference type="InterPro" id="IPR008309">
    <property type="entry name" value="YdbL"/>
</dbReference>
<evidence type="ECO:0000313" key="2">
    <source>
        <dbReference type="EMBL" id="RDD63862.1"/>
    </source>
</evidence>
<feature type="chain" id="PRO_5016603914" evidence="1">
    <location>
        <begin position="28"/>
        <end position="115"/>
    </location>
</feature>
<evidence type="ECO:0000256" key="1">
    <source>
        <dbReference type="SAM" id="SignalP"/>
    </source>
</evidence>
<name>A0A369TGB9_9PROT</name>
<feature type="signal peptide" evidence="1">
    <location>
        <begin position="1"/>
        <end position="27"/>
    </location>
</feature>
<organism evidence="2 3">
    <name type="scientific">Ferruginivarius sediminum</name>
    <dbReference type="NCBI Taxonomy" id="2661937"/>
    <lineage>
        <taxon>Bacteria</taxon>
        <taxon>Pseudomonadati</taxon>
        <taxon>Pseudomonadota</taxon>
        <taxon>Alphaproteobacteria</taxon>
        <taxon>Rhodospirillales</taxon>
        <taxon>Rhodospirillaceae</taxon>
        <taxon>Ferruginivarius</taxon>
    </lineage>
</organism>
<sequence length="115" mass="12792">MPILRRFLFPILAALALLAVLPGPALAKSLDEYRAEGVIAERFDGFVEVREQNAPAEAKQIVSEVNAKRRQLYEQRAKEQNISADAVGKVYAQQILESAPKGTYFKQPSGAYTRK</sequence>
<dbReference type="Proteomes" id="UP000253941">
    <property type="component" value="Unassembled WGS sequence"/>
</dbReference>
<dbReference type="EMBL" id="QPMH01000001">
    <property type="protein sequence ID" value="RDD63862.1"/>
    <property type="molecule type" value="Genomic_DNA"/>
</dbReference>
<dbReference type="Pfam" id="PF07027">
    <property type="entry name" value="DUF1318"/>
    <property type="match status" value="1"/>
</dbReference>
<dbReference type="AlphaFoldDB" id="A0A369TGB9"/>
<protein>
    <submittedName>
        <fullName evidence="2">DUF1318 domain-containing protein</fullName>
    </submittedName>
</protein>
<reference evidence="2 3" key="1">
    <citation type="submission" date="2018-07" db="EMBL/GenBank/DDBJ databases">
        <title>Venubactetium sediminum gen. nov., sp. nov., isolated from a marine solar saltern.</title>
        <authorList>
            <person name="Wang S."/>
        </authorList>
    </citation>
    <scope>NUCLEOTIDE SEQUENCE [LARGE SCALE GENOMIC DNA]</scope>
    <source>
        <strain evidence="2 3">WD2A32</strain>
    </source>
</reference>
<keyword evidence="1" id="KW-0732">Signal</keyword>
<accession>A0A369TGB9</accession>
<proteinExistence type="predicted"/>
<comment type="caution">
    <text evidence="2">The sequence shown here is derived from an EMBL/GenBank/DDBJ whole genome shotgun (WGS) entry which is preliminary data.</text>
</comment>